<evidence type="ECO:0000256" key="3">
    <source>
        <dbReference type="ARBA" id="ARBA00022679"/>
    </source>
</evidence>
<dbReference type="SMART" id="SM00642">
    <property type="entry name" value="Aamy"/>
    <property type="match status" value="1"/>
</dbReference>
<keyword evidence="9" id="KW-1185">Reference proteome</keyword>
<dbReference type="PANTHER" id="PTHR47786:SF2">
    <property type="entry name" value="GLYCOSYL HYDROLASE FAMILY 13 CATALYTIC DOMAIN-CONTAINING PROTEIN"/>
    <property type="match status" value="1"/>
</dbReference>
<evidence type="ECO:0000256" key="1">
    <source>
        <dbReference type="ARBA" id="ARBA00011738"/>
    </source>
</evidence>
<dbReference type="EMBL" id="QREH01000001">
    <property type="protein sequence ID" value="REE05125.1"/>
    <property type="molecule type" value="Genomic_DNA"/>
</dbReference>
<dbReference type="InterPro" id="IPR021828">
    <property type="entry name" value="GlgE_dom_N/S"/>
</dbReference>
<dbReference type="OrthoDB" id="9805159at2"/>
<dbReference type="Proteomes" id="UP000256727">
    <property type="component" value="Unassembled WGS sequence"/>
</dbReference>
<dbReference type="InterPro" id="IPR013780">
    <property type="entry name" value="Glyco_hydro_b"/>
</dbReference>
<dbReference type="Gene3D" id="2.60.40.1180">
    <property type="entry name" value="Golgi alpha-mannosidase II"/>
    <property type="match status" value="1"/>
</dbReference>
<name>A0A3D9LFU2_9MICC</name>
<dbReference type="CDD" id="cd11344">
    <property type="entry name" value="AmyAc_GlgE_like"/>
    <property type="match status" value="1"/>
</dbReference>
<evidence type="ECO:0000256" key="4">
    <source>
        <dbReference type="ARBA" id="ARBA00023277"/>
    </source>
</evidence>
<comment type="function">
    <text evidence="6">Maltosyltransferase that uses maltose 1-phosphate (M1P) as the sugar donor to elongate linear or branched alpha-(1-&gt;4)-glucans. Is involved in a branched alpha-glucan biosynthetic pathway from trehalose, together with TreS, Mak and GlgB.</text>
</comment>
<dbReference type="Pfam" id="PF21702">
    <property type="entry name" value="GLGE_C"/>
    <property type="match status" value="1"/>
</dbReference>
<dbReference type="GO" id="GO:0016758">
    <property type="term" value="F:hexosyltransferase activity"/>
    <property type="evidence" value="ECO:0007669"/>
    <property type="project" value="UniProtKB-UniRule"/>
</dbReference>
<reference evidence="8 9" key="1">
    <citation type="submission" date="2018-07" db="EMBL/GenBank/DDBJ databases">
        <title>Sequencing the genomes of 1000 actinobacteria strains.</title>
        <authorList>
            <person name="Klenk H.-P."/>
        </authorList>
    </citation>
    <scope>NUCLEOTIDE SEQUENCE [LARGE SCALE GENOMIC DNA]</scope>
    <source>
        <strain evidence="8 9">DSM 14442</strain>
    </source>
</reference>
<feature type="binding site" evidence="6">
    <location>
        <position position="321"/>
    </location>
    <ligand>
        <name>alpha-maltose 1-phosphate</name>
        <dbReference type="ChEBI" id="CHEBI:63576"/>
    </ligand>
</feature>
<comment type="similarity">
    <text evidence="6">Belongs to the glycosyl hydrolase 13 family. GlgE subfamily.</text>
</comment>
<evidence type="ECO:0000313" key="9">
    <source>
        <dbReference type="Proteomes" id="UP000256727"/>
    </source>
</evidence>
<evidence type="ECO:0000313" key="8">
    <source>
        <dbReference type="EMBL" id="REE05125.1"/>
    </source>
</evidence>
<dbReference type="SUPFAM" id="SSF51445">
    <property type="entry name" value="(Trans)glycosidases"/>
    <property type="match status" value="1"/>
</dbReference>
<dbReference type="GO" id="GO:0030979">
    <property type="term" value="P:alpha-glucan biosynthetic process"/>
    <property type="evidence" value="ECO:0007669"/>
    <property type="project" value="UniProtKB-UniRule"/>
</dbReference>
<dbReference type="Pfam" id="PF11896">
    <property type="entry name" value="GlgE_dom_N_S"/>
    <property type="match status" value="1"/>
</dbReference>
<dbReference type="EC" id="2.4.99.16" evidence="6"/>
<dbReference type="RefSeq" id="WP_115933528.1">
    <property type="nucleotide sequence ID" value="NZ_QREH01000001.1"/>
</dbReference>
<proteinExistence type="inferred from homology"/>
<feature type="binding site" evidence="6">
    <location>
        <begin position="530"/>
        <end position="531"/>
    </location>
    <ligand>
        <name>alpha-maltose 1-phosphate</name>
        <dbReference type="ChEBI" id="CHEBI:63576"/>
    </ligand>
</feature>
<dbReference type="Gene3D" id="3.20.20.80">
    <property type="entry name" value="Glycosidases"/>
    <property type="match status" value="1"/>
</dbReference>
<feature type="domain" description="Glycosyl hydrolase family 13 catalytic" evidence="7">
    <location>
        <begin position="203"/>
        <end position="559"/>
    </location>
</feature>
<accession>A0A3D9LFU2</accession>
<feature type="active site" description="Nucleophile" evidence="6">
    <location>
        <position position="391"/>
    </location>
</feature>
<keyword evidence="4 6" id="KW-0119">Carbohydrate metabolism</keyword>
<dbReference type="Gene3D" id="1.20.58.80">
    <property type="entry name" value="Phosphotransferase system, lactose/cellobiose-type IIA subunit"/>
    <property type="match status" value="1"/>
</dbReference>
<dbReference type="AlphaFoldDB" id="A0A3D9LFU2"/>
<dbReference type="InterPro" id="IPR013783">
    <property type="entry name" value="Ig-like_fold"/>
</dbReference>
<feature type="binding site" evidence="6">
    <location>
        <position position="356"/>
    </location>
    <ligand>
        <name>alpha-maltose 1-phosphate</name>
        <dbReference type="ChEBI" id="CHEBI:63576"/>
    </ligand>
</feature>
<organism evidence="8 9">
    <name type="scientific">Citricoccus muralis</name>
    <dbReference type="NCBI Taxonomy" id="169134"/>
    <lineage>
        <taxon>Bacteria</taxon>
        <taxon>Bacillati</taxon>
        <taxon>Actinomycetota</taxon>
        <taxon>Actinomycetes</taxon>
        <taxon>Micrococcales</taxon>
        <taxon>Micrococcaceae</taxon>
        <taxon>Citricoccus</taxon>
    </lineage>
</organism>
<dbReference type="PANTHER" id="PTHR47786">
    <property type="entry name" value="ALPHA-1,4-GLUCAN:MALTOSE-1-PHOSPHATE MALTOSYLTRANSFERASE"/>
    <property type="match status" value="1"/>
</dbReference>
<keyword evidence="3 6" id="KW-0808">Transferase</keyword>
<evidence type="ECO:0000256" key="5">
    <source>
        <dbReference type="ARBA" id="ARBA00048735"/>
    </source>
</evidence>
<comment type="catalytic activity">
    <reaction evidence="5 6">
        <text>alpha-maltose 1-phosphate + [(1-&gt;4)-alpha-D-glucosyl](n) = [(1-&gt;4)-alpha-D-glucosyl](n+2) + phosphate</text>
        <dbReference type="Rhea" id="RHEA:42692"/>
        <dbReference type="Rhea" id="RHEA-COMP:9584"/>
        <dbReference type="Rhea" id="RHEA-COMP:10183"/>
        <dbReference type="ChEBI" id="CHEBI:15444"/>
        <dbReference type="ChEBI" id="CHEBI:43474"/>
        <dbReference type="ChEBI" id="CHEBI:63576"/>
        <dbReference type="EC" id="2.4.99.16"/>
    </reaction>
</comment>
<dbReference type="GO" id="GO:0004553">
    <property type="term" value="F:hydrolase activity, hydrolyzing O-glycosyl compounds"/>
    <property type="evidence" value="ECO:0007669"/>
    <property type="project" value="InterPro"/>
</dbReference>
<evidence type="ECO:0000259" key="7">
    <source>
        <dbReference type="SMART" id="SM00642"/>
    </source>
</evidence>
<feature type="binding site" evidence="6">
    <location>
        <position position="392"/>
    </location>
    <ligand>
        <name>alpha-maltose 1-phosphate</name>
        <dbReference type="ChEBI" id="CHEBI:63576"/>
    </ligand>
</feature>
<sequence>MVRTEVKVGRIPVTGVQPVVHCGAVPAKALIGEDIPVRATVFREGHDRLGATAVLYGPDGTEIQRTRMTEGTPGLDEFLATLRPAAVGPHTFTIEGWSDPYATWHHAATVKIEVGADVELMLAEGGALFRKAAADPGRSEADRAVLARAVRGLEDTTRGTQERLLAAEDPDLVDVLAARPIREFVSPSPAYPLDVQRALAGRGAWYEFFPRSEGAVYHPESGTWASGTFTTAAGRLPAVAEMGFDVIYLPPIHPIGRAHRKGPNNALEAGPHDPGSPWAIGSPEGGHDAFHPDLGTAEDFAGFVDRAAGLGLEVALDLALQCSPDHPWVAEHPEWFTTRVDGTIAYAENPPKKYQDIYPLNFDNDPRGLRRAVLRVVELWIARGVKIFRVDNPHTKPLWFWEWLIAKVHRSHPEVVFLAEAFTRPAMMHALGRAGFQQSYSYFTWRNTRDEIAEYLHEVTAETPAFYRPNFFVNTPDILTEFLQFGGPAAFKIRAVLAALSNPMWGMYAGFELFEHVARPGAEEYIDNEKYEYRPRDFAGAEARGASLAPYITRLNQIRRAHPAFQDLQNLVLHPADNEGILAFSKSRRHLPDGQYRAPAGVVVPAETPVFPGVPDAAALTESLPGRADTVIVVLNCDPHAAREATVSLDLAALDLDPADLDSEGRFEVEDLITGARWRWGADNYVRLDPAVEPVHVLKVVRRS</sequence>
<keyword evidence="2 6" id="KW-0328">Glycosyltransferase</keyword>
<feature type="site" description="Transition state stabilizer" evidence="6">
    <location>
        <position position="477"/>
    </location>
</feature>
<dbReference type="Gene3D" id="2.60.40.10">
    <property type="entry name" value="Immunoglobulins"/>
    <property type="match status" value="1"/>
</dbReference>
<gene>
    <name evidence="6" type="primary">glgE</name>
    <name evidence="8" type="ORF">C8E99_2989</name>
</gene>
<feature type="active site" description="Proton donor" evidence="6">
    <location>
        <position position="420"/>
    </location>
</feature>
<dbReference type="InterPro" id="IPR049171">
    <property type="entry name" value="GLGE_C"/>
</dbReference>
<dbReference type="InterPro" id="IPR026585">
    <property type="entry name" value="GlgE"/>
</dbReference>
<comment type="subunit">
    <text evidence="1 6">Homodimer.</text>
</comment>
<evidence type="ECO:0000256" key="6">
    <source>
        <dbReference type="HAMAP-Rule" id="MF_02124"/>
    </source>
</evidence>
<feature type="binding site" evidence="6">
    <location>
        <position position="261"/>
    </location>
    <ligand>
        <name>alpha-maltose 1-phosphate</name>
        <dbReference type="ChEBI" id="CHEBI:63576"/>
    </ligand>
</feature>
<comment type="caution">
    <text evidence="8">The sequence shown here is derived from an EMBL/GenBank/DDBJ whole genome shotgun (WGS) entry which is preliminary data.</text>
</comment>
<dbReference type="InterPro" id="IPR017853">
    <property type="entry name" value="GH"/>
</dbReference>
<protein>
    <recommendedName>
        <fullName evidence="6">Alpha-1,4-glucan:maltose-1-phosphate maltosyltransferase</fullName>
        <shortName evidence="6">GMPMT</shortName>
        <ecNumber evidence="6">2.4.99.16</ecNumber>
    </recommendedName>
    <alternativeName>
        <fullName evidence="6">(1-&gt;4)-alpha-D-glucan:maltose-1-phosphate alpha-D-maltosyltransferase</fullName>
    </alternativeName>
</protein>
<evidence type="ECO:0000256" key="2">
    <source>
        <dbReference type="ARBA" id="ARBA00022676"/>
    </source>
</evidence>
<dbReference type="HAMAP" id="MF_02124">
    <property type="entry name" value="GlgE"/>
    <property type="match status" value="1"/>
</dbReference>
<dbReference type="InterPro" id="IPR006047">
    <property type="entry name" value="GH13_cat_dom"/>
</dbReference>